<reference evidence="3 4" key="1">
    <citation type="submission" date="2022-04" db="EMBL/GenBank/DDBJ databases">
        <title>Identification of a novel bacterium isolated from mangrove sediments.</title>
        <authorList>
            <person name="Pan X."/>
        </authorList>
    </citation>
    <scope>NUCLEOTIDE SEQUENCE [LARGE SCALE GENOMIC DNA]</scope>
    <source>
        <strain evidence="3 4">B2638</strain>
    </source>
</reference>
<gene>
    <name evidence="3" type="ORF">MTR66_16630</name>
</gene>
<dbReference type="SFLD" id="SFLDS00019">
    <property type="entry name" value="Glutathione_Transferase_(cytos"/>
    <property type="match status" value="1"/>
</dbReference>
<dbReference type="SUPFAM" id="SSF47616">
    <property type="entry name" value="GST C-terminal domain-like"/>
    <property type="match status" value="1"/>
</dbReference>
<dbReference type="Gene3D" id="1.20.1050.10">
    <property type="match status" value="1"/>
</dbReference>
<dbReference type="Proteomes" id="UP001202281">
    <property type="component" value="Unassembled WGS sequence"/>
</dbReference>
<dbReference type="PANTHER" id="PTHR44051">
    <property type="entry name" value="GLUTATHIONE S-TRANSFERASE-RELATED"/>
    <property type="match status" value="1"/>
</dbReference>
<dbReference type="EMBL" id="JALHLG010000035">
    <property type="protein sequence ID" value="MCJ2188434.1"/>
    <property type="molecule type" value="Genomic_DNA"/>
</dbReference>
<dbReference type="PROSITE" id="PS50404">
    <property type="entry name" value="GST_NTER"/>
    <property type="match status" value="1"/>
</dbReference>
<feature type="domain" description="GST N-terminal" evidence="1">
    <location>
        <begin position="1"/>
        <end position="87"/>
    </location>
</feature>
<dbReference type="Pfam" id="PF00043">
    <property type="entry name" value="GST_C"/>
    <property type="match status" value="1"/>
</dbReference>
<dbReference type="InterPro" id="IPR040079">
    <property type="entry name" value="Glutathione_S-Trfase"/>
</dbReference>
<dbReference type="InterPro" id="IPR036282">
    <property type="entry name" value="Glutathione-S-Trfase_C_sf"/>
</dbReference>
<dbReference type="InterPro" id="IPR036249">
    <property type="entry name" value="Thioredoxin-like_sf"/>
</dbReference>
<dbReference type="InterPro" id="IPR004045">
    <property type="entry name" value="Glutathione_S-Trfase_N"/>
</dbReference>
<dbReference type="Pfam" id="PF13409">
    <property type="entry name" value="GST_N_2"/>
    <property type="match status" value="1"/>
</dbReference>
<dbReference type="PROSITE" id="PS50405">
    <property type="entry name" value="GST_CTER"/>
    <property type="match status" value="1"/>
</dbReference>
<dbReference type="InterPro" id="IPR010987">
    <property type="entry name" value="Glutathione-S-Trfase_C-like"/>
</dbReference>
<evidence type="ECO:0000259" key="1">
    <source>
        <dbReference type="PROSITE" id="PS50404"/>
    </source>
</evidence>
<proteinExistence type="predicted"/>
<protein>
    <submittedName>
        <fullName evidence="3">Glutathione S-transferase N-terminal domain-containing protein</fullName>
    </submittedName>
</protein>
<organism evidence="3 4">
    <name type="scientific">Novosphingobium beihaiensis</name>
    <dbReference type="NCBI Taxonomy" id="2930389"/>
    <lineage>
        <taxon>Bacteria</taxon>
        <taxon>Pseudomonadati</taxon>
        <taxon>Pseudomonadota</taxon>
        <taxon>Alphaproteobacteria</taxon>
        <taxon>Sphingomonadales</taxon>
        <taxon>Sphingomonadaceae</taxon>
        <taxon>Novosphingobium</taxon>
    </lineage>
</organism>
<dbReference type="InterPro" id="IPR004046">
    <property type="entry name" value="GST_C"/>
</dbReference>
<evidence type="ECO:0000313" key="4">
    <source>
        <dbReference type="Proteomes" id="UP001202281"/>
    </source>
</evidence>
<dbReference type="SUPFAM" id="SSF52833">
    <property type="entry name" value="Thioredoxin-like"/>
    <property type="match status" value="1"/>
</dbReference>
<dbReference type="RefSeq" id="WP_243923129.1">
    <property type="nucleotide sequence ID" value="NZ_JALHLG010000035.1"/>
</dbReference>
<comment type="caution">
    <text evidence="3">The sequence shown here is derived from an EMBL/GenBank/DDBJ whole genome shotgun (WGS) entry which is preliminary data.</text>
</comment>
<dbReference type="Gene3D" id="3.40.30.10">
    <property type="entry name" value="Glutaredoxin"/>
    <property type="match status" value="1"/>
</dbReference>
<evidence type="ECO:0000313" key="3">
    <source>
        <dbReference type="EMBL" id="MCJ2188434.1"/>
    </source>
</evidence>
<evidence type="ECO:0000259" key="2">
    <source>
        <dbReference type="PROSITE" id="PS50405"/>
    </source>
</evidence>
<dbReference type="SFLD" id="SFLDG01151">
    <property type="entry name" value="Main.2:_Nu-like"/>
    <property type="match status" value="1"/>
</dbReference>
<accession>A0ABT0BTP2</accession>
<feature type="domain" description="GST C-terminal" evidence="2">
    <location>
        <begin position="90"/>
        <end position="222"/>
    </location>
</feature>
<dbReference type="SFLD" id="SFLDG00358">
    <property type="entry name" value="Main_(cytGST)"/>
    <property type="match status" value="1"/>
</dbReference>
<name>A0ABT0BTP2_9SPHN</name>
<dbReference type="CDD" id="cd03048">
    <property type="entry name" value="GST_N_Ure2p_like"/>
    <property type="match status" value="1"/>
</dbReference>
<keyword evidence="4" id="KW-1185">Reference proteome</keyword>
<sequence>MIDLHFTPSPNSLKIKIALEELGLPYKVIRYDLYKGDHLAPAYRAVNPNVKLPGIVDHDPQDGGEPFSVFESGAILQYLAEKTGKLLPENWRERSQAIQWLTWQVAGVGPMMGQAGHFLRYAPPGDHAYSTQRYVNESKRLVQVLDNRLKRNAYLAGSTYSIADIAAWPVVQIFSPYVGIDLEPFPNARRWLGTIAQRPAVQASLNSPDMGPGRHYDAQPKLNEEEWSNTFGERMFNAVRED</sequence>
<dbReference type="PANTHER" id="PTHR44051:SF8">
    <property type="entry name" value="GLUTATHIONE S-TRANSFERASE GSTA"/>
    <property type="match status" value="1"/>
</dbReference>